<feature type="chain" id="PRO_5043739811" evidence="1">
    <location>
        <begin position="21"/>
        <end position="192"/>
    </location>
</feature>
<dbReference type="RefSeq" id="WP_338394938.1">
    <property type="nucleotide sequence ID" value="NZ_AP025315.1"/>
</dbReference>
<keyword evidence="2" id="KW-0614">Plasmid</keyword>
<gene>
    <name evidence="2" type="ORF">FUAX_38740</name>
</gene>
<sequence>MLKYLATLILPITFCLNAFSQDITDEAVLLPGPSEWRYERIAFPIDFAPELDYNGYEELRFSPGMFKTYSDDFFSYAFAFKLDSISNFGQGDLRELLNGYYSGLTKSMSKGRRRYDPNDITVFVIKSPQEGRYTVKLNLVQYFTKRRRRLALNLDVMTFTREGDTYVYATASPLPVGAPERINLEKLISNDL</sequence>
<feature type="signal peptide" evidence="1">
    <location>
        <begin position="1"/>
        <end position="20"/>
    </location>
</feature>
<dbReference type="Proteomes" id="UP001348817">
    <property type="component" value="Plasmid pFA1"/>
</dbReference>
<dbReference type="EMBL" id="AP025315">
    <property type="protein sequence ID" value="BDD11442.1"/>
    <property type="molecule type" value="Genomic_DNA"/>
</dbReference>
<dbReference type="AlphaFoldDB" id="A0AAU9CTY3"/>
<reference evidence="2 3" key="1">
    <citation type="submission" date="2021-12" db="EMBL/GenBank/DDBJ databases">
        <title>Genome sequencing of bacteria with rrn-lacking chromosome and rrn-plasmid.</title>
        <authorList>
            <person name="Anda M."/>
            <person name="Iwasaki W."/>
        </authorList>
    </citation>
    <scope>NUCLEOTIDE SEQUENCE [LARGE SCALE GENOMIC DNA]</scope>
    <source>
        <strain evidence="2 3">DSM 100852</strain>
        <plasmid evidence="2 3">pFA1</plasmid>
    </source>
</reference>
<keyword evidence="3" id="KW-1185">Reference proteome</keyword>
<accession>A0AAU9CTY3</accession>
<dbReference type="KEGG" id="fax:FUAX_38740"/>
<organism evidence="2 3">
    <name type="scientific">Fulvitalea axinellae</name>
    <dbReference type="NCBI Taxonomy" id="1182444"/>
    <lineage>
        <taxon>Bacteria</taxon>
        <taxon>Pseudomonadati</taxon>
        <taxon>Bacteroidota</taxon>
        <taxon>Cytophagia</taxon>
        <taxon>Cytophagales</taxon>
        <taxon>Persicobacteraceae</taxon>
        <taxon>Fulvitalea</taxon>
    </lineage>
</organism>
<keyword evidence="1" id="KW-0732">Signal</keyword>
<geneLocation type="plasmid" evidence="2 3">
    <name>pFA1</name>
</geneLocation>
<evidence type="ECO:0000313" key="3">
    <source>
        <dbReference type="Proteomes" id="UP001348817"/>
    </source>
</evidence>
<name>A0AAU9CTY3_9BACT</name>
<protein>
    <submittedName>
        <fullName evidence="2">Uncharacterized protein</fullName>
    </submittedName>
</protein>
<evidence type="ECO:0000256" key="1">
    <source>
        <dbReference type="SAM" id="SignalP"/>
    </source>
</evidence>
<proteinExistence type="predicted"/>
<evidence type="ECO:0000313" key="2">
    <source>
        <dbReference type="EMBL" id="BDD11442.1"/>
    </source>
</evidence>